<feature type="chain" id="PRO_5034458502" evidence="9">
    <location>
        <begin position="28"/>
        <end position="323"/>
    </location>
</feature>
<evidence type="ECO:0000256" key="6">
    <source>
        <dbReference type="ARBA" id="ARBA00022889"/>
    </source>
</evidence>
<feature type="domain" description="Spondin" evidence="10">
    <location>
        <begin position="34"/>
        <end position="206"/>
    </location>
</feature>
<dbReference type="InterPro" id="IPR044004">
    <property type="entry name" value="TSP1_spondin_dom"/>
</dbReference>
<dbReference type="SUPFAM" id="SSF82895">
    <property type="entry name" value="TSP-1 type 1 repeat"/>
    <property type="match status" value="1"/>
</dbReference>
<name>A0A8B9RC50_ASTMX</name>
<dbReference type="Gene3D" id="2.20.100.10">
    <property type="entry name" value="Thrombospondin type-1 (TSP1) repeat"/>
    <property type="match status" value="1"/>
</dbReference>
<proteinExistence type="predicted"/>
<dbReference type="SMART" id="SM00209">
    <property type="entry name" value="TSP1"/>
    <property type="match status" value="1"/>
</dbReference>
<dbReference type="Gene3D" id="2.60.40.2130">
    <property type="entry name" value="F-spondin domain"/>
    <property type="match status" value="2"/>
</dbReference>
<dbReference type="InterPro" id="IPR009465">
    <property type="entry name" value="Spondin_N"/>
</dbReference>
<keyword evidence="6" id="KW-0130">Cell adhesion</keyword>
<evidence type="ECO:0000256" key="5">
    <source>
        <dbReference type="ARBA" id="ARBA00022729"/>
    </source>
</evidence>
<dbReference type="Pfam" id="PF19028">
    <property type="entry name" value="TSP1_spondin"/>
    <property type="match status" value="1"/>
</dbReference>
<sequence length="323" mass="36122">MMSSQILVPGWLQHLLVVLLRLALSSAFPLRTSNVTTCSARGPASYILVFTGHWSPQTFPKQYPLFRPPAQWSKLVGKTCLKRCYSENSEKGELSLEGVKGTSGTPEAQLRRTRAFACVFMCVSDRSAFSIPQLSLLVKVIPSPDWFVGVDSLNLCEGGQWKQEVTFDLHPFDAGTDSGFTFSSPNFPTMPPENITMITSQKPNHPANSFYYPRLPQLPPLATIWLRRQARSPVRQHNHVSNHILPHHTKPQKFSGENSLIYKTPLDCEVSMWSSWGLCLGPCSRGGLRHRTRYIMLKPANSGSPCPELEEQAECTPHNCLAQ</sequence>
<dbReference type="GO" id="GO:0031012">
    <property type="term" value="C:extracellular matrix"/>
    <property type="evidence" value="ECO:0007669"/>
    <property type="project" value="TreeGrafter"/>
</dbReference>
<protein>
    <submittedName>
        <fullName evidence="11">Spondin 2a, extracellular matrix protein</fullName>
    </submittedName>
</protein>
<feature type="signal peptide" evidence="9">
    <location>
        <begin position="1"/>
        <end position="27"/>
    </location>
</feature>
<dbReference type="GO" id="GO:0007155">
    <property type="term" value="P:cell adhesion"/>
    <property type="evidence" value="ECO:0007669"/>
    <property type="project" value="UniProtKB-KW"/>
</dbReference>
<dbReference type="Proteomes" id="UP000694621">
    <property type="component" value="Unplaced"/>
</dbReference>
<comment type="subcellular location">
    <subcellularLocation>
        <location evidence="1">Secreted</location>
        <location evidence="1">Extracellular space</location>
        <location evidence="1">Extracellular matrix</location>
    </subcellularLocation>
</comment>
<dbReference type="PANTHER" id="PTHR11311:SF33">
    <property type="entry name" value="MINDIN1"/>
    <property type="match status" value="1"/>
</dbReference>
<dbReference type="PANTHER" id="PTHR11311">
    <property type="entry name" value="SPONDIN"/>
    <property type="match status" value="1"/>
</dbReference>
<dbReference type="InterPro" id="IPR051418">
    <property type="entry name" value="Spondin/Thrombospondin_T1"/>
</dbReference>
<dbReference type="AlphaFoldDB" id="A0A8B9RC50"/>
<evidence type="ECO:0000256" key="7">
    <source>
        <dbReference type="ARBA" id="ARBA00023157"/>
    </source>
</evidence>
<dbReference type="FunFam" id="2.20.100.10:FF:000037">
    <property type="entry name" value="Spondin 2"/>
    <property type="match status" value="1"/>
</dbReference>
<keyword evidence="8" id="KW-0325">Glycoprotein</keyword>
<dbReference type="PROSITE" id="PS51020">
    <property type="entry name" value="SPONDIN"/>
    <property type="match status" value="1"/>
</dbReference>
<evidence type="ECO:0000256" key="9">
    <source>
        <dbReference type="SAM" id="SignalP"/>
    </source>
</evidence>
<reference evidence="11" key="1">
    <citation type="submission" date="2025-08" db="UniProtKB">
        <authorList>
            <consortium name="Ensembl"/>
        </authorList>
    </citation>
    <scope>IDENTIFICATION</scope>
</reference>
<dbReference type="Pfam" id="PF06468">
    <property type="entry name" value="Spond_N"/>
    <property type="match status" value="1"/>
</dbReference>
<keyword evidence="4" id="KW-0479">Metal-binding</keyword>
<evidence type="ECO:0000313" key="12">
    <source>
        <dbReference type="Proteomes" id="UP000694621"/>
    </source>
</evidence>
<evidence type="ECO:0000256" key="8">
    <source>
        <dbReference type="ARBA" id="ARBA00023180"/>
    </source>
</evidence>
<keyword evidence="5 9" id="KW-0732">Signal</keyword>
<evidence type="ECO:0000313" key="11">
    <source>
        <dbReference type="Ensembl" id="ENSAMXP00005032161.1"/>
    </source>
</evidence>
<keyword evidence="3" id="KW-0272">Extracellular matrix</keyword>
<evidence type="ECO:0000259" key="10">
    <source>
        <dbReference type="PROSITE" id="PS51020"/>
    </source>
</evidence>
<keyword evidence="7" id="KW-1015">Disulfide bond</keyword>
<dbReference type="InterPro" id="IPR036383">
    <property type="entry name" value="TSP1_rpt_sf"/>
</dbReference>
<evidence type="ECO:0000256" key="3">
    <source>
        <dbReference type="ARBA" id="ARBA00022530"/>
    </source>
</evidence>
<evidence type="ECO:0000256" key="4">
    <source>
        <dbReference type="ARBA" id="ARBA00022723"/>
    </source>
</evidence>
<dbReference type="NCBIfam" id="NF038123">
    <property type="entry name" value="NF038123_dom"/>
    <property type="match status" value="1"/>
</dbReference>
<dbReference type="GO" id="GO:0046872">
    <property type="term" value="F:metal ion binding"/>
    <property type="evidence" value="ECO:0007669"/>
    <property type="project" value="UniProtKB-KW"/>
</dbReference>
<keyword evidence="2" id="KW-0964">Secreted</keyword>
<organism evidence="11 12">
    <name type="scientific">Astyanax mexicanus</name>
    <name type="common">Blind cave fish</name>
    <name type="synonym">Astyanax fasciatus mexicanus</name>
    <dbReference type="NCBI Taxonomy" id="7994"/>
    <lineage>
        <taxon>Eukaryota</taxon>
        <taxon>Metazoa</taxon>
        <taxon>Chordata</taxon>
        <taxon>Craniata</taxon>
        <taxon>Vertebrata</taxon>
        <taxon>Euteleostomi</taxon>
        <taxon>Actinopterygii</taxon>
        <taxon>Neopterygii</taxon>
        <taxon>Teleostei</taxon>
        <taxon>Ostariophysi</taxon>
        <taxon>Characiformes</taxon>
        <taxon>Characoidei</taxon>
        <taxon>Acestrorhamphidae</taxon>
        <taxon>Acestrorhamphinae</taxon>
        <taxon>Astyanax</taxon>
    </lineage>
</organism>
<evidence type="ECO:0000256" key="2">
    <source>
        <dbReference type="ARBA" id="ARBA00022525"/>
    </source>
</evidence>
<dbReference type="PROSITE" id="PS50092">
    <property type="entry name" value="TSP1"/>
    <property type="match status" value="1"/>
</dbReference>
<dbReference type="Ensembl" id="ENSAMXT00005035165.1">
    <property type="protein sequence ID" value="ENSAMXP00005032161.1"/>
    <property type="gene ID" value="ENSAMXG00005015707.1"/>
</dbReference>
<dbReference type="InterPro" id="IPR000884">
    <property type="entry name" value="TSP1_rpt"/>
</dbReference>
<dbReference type="InterPro" id="IPR038678">
    <property type="entry name" value="Spondin_N_sf"/>
</dbReference>
<accession>A0A8B9RC50</accession>
<evidence type="ECO:0000256" key="1">
    <source>
        <dbReference type="ARBA" id="ARBA00004498"/>
    </source>
</evidence>